<dbReference type="Pfam" id="PF13581">
    <property type="entry name" value="HATPase_c_2"/>
    <property type="match status" value="1"/>
</dbReference>
<evidence type="ECO:0000313" key="4">
    <source>
        <dbReference type="Proteomes" id="UP000605361"/>
    </source>
</evidence>
<dbReference type="Proteomes" id="UP000605361">
    <property type="component" value="Unassembled WGS sequence"/>
</dbReference>
<reference evidence="3" key="1">
    <citation type="submission" date="2020-11" db="EMBL/GenBank/DDBJ databases">
        <title>Whole-genome analyses of Nonomuraea sp. K274.</title>
        <authorList>
            <person name="Veyisoglu A."/>
        </authorList>
    </citation>
    <scope>NUCLEOTIDE SEQUENCE</scope>
    <source>
        <strain evidence="3">K274</strain>
    </source>
</reference>
<comment type="caution">
    <text evidence="3">The sequence shown here is derived from an EMBL/GenBank/DDBJ whole genome shotgun (WGS) entry which is preliminary data.</text>
</comment>
<dbReference type="InterPro" id="IPR050267">
    <property type="entry name" value="Anti-sigma-factor_SerPK"/>
</dbReference>
<dbReference type="RefSeq" id="WP_195902546.1">
    <property type="nucleotide sequence ID" value="NZ_JADOGI010000310.1"/>
</dbReference>
<dbReference type="PANTHER" id="PTHR35526">
    <property type="entry name" value="ANTI-SIGMA-F FACTOR RSBW-RELATED"/>
    <property type="match status" value="1"/>
</dbReference>
<dbReference type="Gene3D" id="3.30.565.10">
    <property type="entry name" value="Histidine kinase-like ATPase, C-terminal domain"/>
    <property type="match status" value="1"/>
</dbReference>
<proteinExistence type="predicted"/>
<dbReference type="PANTHER" id="PTHR35526:SF3">
    <property type="entry name" value="ANTI-SIGMA-F FACTOR RSBW"/>
    <property type="match status" value="1"/>
</dbReference>
<dbReference type="AlphaFoldDB" id="A0A931AIM2"/>
<evidence type="ECO:0000256" key="1">
    <source>
        <dbReference type="ARBA" id="ARBA00022527"/>
    </source>
</evidence>
<keyword evidence="1" id="KW-0418">Kinase</keyword>
<sequence length="162" mass="17841">MIYYIPTKTDLQELGTIQLAHSDRAPYLARDAVSRWLGGEHPAREIVALAASELVTNAVKYSDASSTGDDADAIKLELSQGADYLRLAVTDPGSSCSARPSIPLQTPNLHSEHGRGLAIVEALSRRRWGSYRVPPRGLRLVWCHLDRQPTLAQLEELFRAPV</sequence>
<dbReference type="SUPFAM" id="SSF55874">
    <property type="entry name" value="ATPase domain of HSP90 chaperone/DNA topoisomerase II/histidine kinase"/>
    <property type="match status" value="1"/>
</dbReference>
<keyword evidence="1" id="KW-0723">Serine/threonine-protein kinase</keyword>
<dbReference type="EMBL" id="JADOGI010000310">
    <property type="protein sequence ID" value="MBF8193692.1"/>
    <property type="molecule type" value="Genomic_DNA"/>
</dbReference>
<gene>
    <name evidence="3" type="ORF">ITP53_50055</name>
</gene>
<keyword evidence="3" id="KW-0067">ATP-binding</keyword>
<dbReference type="InterPro" id="IPR003594">
    <property type="entry name" value="HATPase_dom"/>
</dbReference>
<keyword evidence="3" id="KW-0547">Nucleotide-binding</keyword>
<keyword evidence="4" id="KW-1185">Reference proteome</keyword>
<dbReference type="GO" id="GO:0005524">
    <property type="term" value="F:ATP binding"/>
    <property type="evidence" value="ECO:0007669"/>
    <property type="project" value="UniProtKB-KW"/>
</dbReference>
<dbReference type="GO" id="GO:0004674">
    <property type="term" value="F:protein serine/threonine kinase activity"/>
    <property type="evidence" value="ECO:0007669"/>
    <property type="project" value="UniProtKB-KW"/>
</dbReference>
<dbReference type="CDD" id="cd16936">
    <property type="entry name" value="HATPase_RsbW-like"/>
    <property type="match status" value="1"/>
</dbReference>
<name>A0A931AIM2_9ACTN</name>
<accession>A0A931AIM2</accession>
<evidence type="ECO:0000313" key="3">
    <source>
        <dbReference type="EMBL" id="MBF8193692.1"/>
    </source>
</evidence>
<feature type="domain" description="Histidine kinase/HSP90-like ATPase" evidence="2">
    <location>
        <begin position="29"/>
        <end position="126"/>
    </location>
</feature>
<evidence type="ECO:0000259" key="2">
    <source>
        <dbReference type="Pfam" id="PF13581"/>
    </source>
</evidence>
<protein>
    <submittedName>
        <fullName evidence="3">ATP-binding protein</fullName>
    </submittedName>
</protein>
<keyword evidence="1" id="KW-0808">Transferase</keyword>
<organism evidence="3 4">
    <name type="scientific">Nonomuraea cypriaca</name>
    <dbReference type="NCBI Taxonomy" id="1187855"/>
    <lineage>
        <taxon>Bacteria</taxon>
        <taxon>Bacillati</taxon>
        <taxon>Actinomycetota</taxon>
        <taxon>Actinomycetes</taxon>
        <taxon>Streptosporangiales</taxon>
        <taxon>Streptosporangiaceae</taxon>
        <taxon>Nonomuraea</taxon>
    </lineage>
</organism>
<dbReference type="InterPro" id="IPR036890">
    <property type="entry name" value="HATPase_C_sf"/>
</dbReference>